<evidence type="ECO:0000259" key="2">
    <source>
        <dbReference type="Pfam" id="PF14501"/>
    </source>
</evidence>
<dbReference type="InterPro" id="IPR032834">
    <property type="entry name" value="NatK-like_C"/>
</dbReference>
<dbReference type="Pfam" id="PF14501">
    <property type="entry name" value="HATPase_c_5"/>
    <property type="match status" value="1"/>
</dbReference>
<feature type="transmembrane region" description="Helical" evidence="1">
    <location>
        <begin position="6"/>
        <end position="39"/>
    </location>
</feature>
<keyword evidence="4" id="KW-1185">Reference proteome</keyword>
<feature type="domain" description="Sensor histidine kinase NatK-like C-terminal" evidence="2">
    <location>
        <begin position="303"/>
        <end position="365"/>
    </location>
</feature>
<keyword evidence="1" id="KW-0472">Membrane</keyword>
<dbReference type="GO" id="GO:0046872">
    <property type="term" value="F:metal ion binding"/>
    <property type="evidence" value="ECO:0007669"/>
    <property type="project" value="InterPro"/>
</dbReference>
<evidence type="ECO:0000313" key="3">
    <source>
        <dbReference type="EMBL" id="EHI68877.1"/>
    </source>
</evidence>
<evidence type="ECO:0000256" key="1">
    <source>
        <dbReference type="SAM" id="Phobius"/>
    </source>
</evidence>
<feature type="transmembrane region" description="Helical" evidence="1">
    <location>
        <begin position="124"/>
        <end position="144"/>
    </location>
</feature>
<evidence type="ECO:0000313" key="4">
    <source>
        <dbReference type="Proteomes" id="UP000003330"/>
    </source>
</evidence>
<dbReference type="PANTHER" id="PTHR40448:SF1">
    <property type="entry name" value="TWO-COMPONENT SENSOR HISTIDINE KINASE"/>
    <property type="match status" value="1"/>
</dbReference>
<feature type="transmembrane region" description="Helical" evidence="1">
    <location>
        <begin position="60"/>
        <end position="79"/>
    </location>
</feature>
<dbReference type="AlphaFoldDB" id="G5K4U8"/>
<dbReference type="SUPFAM" id="SSF63411">
    <property type="entry name" value="LuxS/MPP-like metallohydrolase"/>
    <property type="match status" value="1"/>
</dbReference>
<dbReference type="PANTHER" id="PTHR40448">
    <property type="entry name" value="TWO-COMPONENT SENSOR HISTIDINE KINASE"/>
    <property type="match status" value="1"/>
</dbReference>
<dbReference type="InterPro" id="IPR011249">
    <property type="entry name" value="Metalloenz_LuxS/M16"/>
</dbReference>
<comment type="caution">
    <text evidence="3">The sequence shown here is derived from an EMBL/GenBank/DDBJ whole genome shotgun (WGS) entry which is preliminary data.</text>
</comment>
<organism evidence="3 4">
    <name type="scientific">Streptococcus ictaluri 707-05</name>
    <dbReference type="NCBI Taxonomy" id="764299"/>
    <lineage>
        <taxon>Bacteria</taxon>
        <taxon>Bacillati</taxon>
        <taxon>Bacillota</taxon>
        <taxon>Bacilli</taxon>
        <taxon>Lactobacillales</taxon>
        <taxon>Streptococcaceae</taxon>
        <taxon>Streptococcus</taxon>
    </lineage>
</organism>
<feature type="transmembrane region" description="Helical" evidence="1">
    <location>
        <begin position="85"/>
        <end position="112"/>
    </location>
</feature>
<dbReference type="eggNOG" id="COG3290">
    <property type="taxonomic scope" value="Bacteria"/>
</dbReference>
<protein>
    <recommendedName>
        <fullName evidence="2">Sensor histidine kinase NatK-like C-terminal domain-containing protein</fullName>
    </recommendedName>
</protein>
<gene>
    <name evidence="3" type="ORF">STRIC_1835</name>
</gene>
<dbReference type="STRING" id="764299.STRIC_1835"/>
<keyword evidence="1" id="KW-0812">Transmembrane</keyword>
<feature type="transmembrane region" description="Helical" evidence="1">
    <location>
        <begin position="156"/>
        <end position="173"/>
    </location>
</feature>
<dbReference type="Gene3D" id="3.30.565.10">
    <property type="entry name" value="Histidine kinase-like ATPase, C-terminal domain"/>
    <property type="match status" value="1"/>
</dbReference>
<name>G5K4U8_9STRE</name>
<proteinExistence type="predicted"/>
<dbReference type="EMBL" id="AEUX02000007">
    <property type="protein sequence ID" value="EHI68877.1"/>
    <property type="molecule type" value="Genomic_DNA"/>
</dbReference>
<keyword evidence="1" id="KW-1133">Transmembrane helix</keyword>
<dbReference type="GO" id="GO:0042802">
    <property type="term" value="F:identical protein binding"/>
    <property type="evidence" value="ECO:0007669"/>
    <property type="project" value="TreeGrafter"/>
</dbReference>
<accession>G5K4U8</accession>
<sequence>MGWKKGLLIGFIFSAINIAIGNLVLIDQAFFIVLSFLYALHKKIFEHIFNGLFSIMIVELLFRTIGSFFLLAVIGYTVSQINNNLALTGLCYLLALPAFYMFAYIFSIDLSLIKFIREDQLKKWVTWMNISMVFYYMLIHFFVYAQSDILKMYFRYRSILIVIYLALFMWVIIKLDRFAKDQLSQQLDLAQQERISYLENYNHYIEQLYREIRTVKHDSENILISLKDSIDSADLDEITKVYQTVVQKSASSIKEIGFEISTLDNISEPVIRGLLSSKLLAAQNCGIDLFVEIPDIIEEVPIKLLDFVALLTVVLDNAIASAKGSKRPFLSIAYFKQDQKQCFIIENSTKPNRIDIAKKFDWNKADDSEAYQKCLRHFLTILDSYSQVTFSTKSDHYRLRQMLEMR</sequence>
<dbReference type="Proteomes" id="UP000003330">
    <property type="component" value="Unassembled WGS sequence"/>
</dbReference>
<reference evidence="3 4" key="1">
    <citation type="journal article" date="2014" name="Int. J. Syst. Evol. Microbiol.">
        <title>Phylogenomics and the dynamic genome evolution of the genus Streptococcus.</title>
        <authorList>
            <consortium name="The Broad Institute Genome Sequencing Platform"/>
            <person name="Richards V.P."/>
            <person name="Palmer S.R."/>
            <person name="Pavinski Bitar P.D."/>
            <person name="Qin X."/>
            <person name="Weinstock G.M."/>
            <person name="Highlander S.K."/>
            <person name="Town C.D."/>
            <person name="Burne R.A."/>
            <person name="Stanhope M.J."/>
        </authorList>
    </citation>
    <scope>NUCLEOTIDE SEQUENCE [LARGE SCALE GENOMIC DNA]</scope>
    <source>
        <strain evidence="3 4">707-05</strain>
    </source>
</reference>
<dbReference type="InterPro" id="IPR036890">
    <property type="entry name" value="HATPase_C_sf"/>
</dbReference>